<dbReference type="PANTHER" id="PTHR30346">
    <property type="entry name" value="TRANSCRIPTIONAL DUAL REGULATOR HCAR-RELATED"/>
    <property type="match status" value="1"/>
</dbReference>
<evidence type="ECO:0000256" key="4">
    <source>
        <dbReference type="ARBA" id="ARBA00023163"/>
    </source>
</evidence>
<keyword evidence="2" id="KW-0805">Transcription regulation</keyword>
<organism evidence="6 7">
    <name type="scientific">Klenkia sesuvii</name>
    <dbReference type="NCBI Taxonomy" id="3103137"/>
    <lineage>
        <taxon>Bacteria</taxon>
        <taxon>Bacillati</taxon>
        <taxon>Actinomycetota</taxon>
        <taxon>Actinomycetes</taxon>
        <taxon>Geodermatophilales</taxon>
        <taxon>Geodermatophilaceae</taxon>
        <taxon>Klenkia</taxon>
    </lineage>
</organism>
<dbReference type="InterPro" id="IPR036388">
    <property type="entry name" value="WH-like_DNA-bd_sf"/>
</dbReference>
<evidence type="ECO:0000259" key="5">
    <source>
        <dbReference type="PROSITE" id="PS50931"/>
    </source>
</evidence>
<comment type="similarity">
    <text evidence="1">Belongs to the LysR transcriptional regulatory family.</text>
</comment>
<dbReference type="EMBL" id="JBAPLU010000039">
    <property type="protein sequence ID" value="MEI4274192.1"/>
    <property type="molecule type" value="Genomic_DNA"/>
</dbReference>
<dbReference type="Proteomes" id="UP001361570">
    <property type="component" value="Unassembled WGS sequence"/>
</dbReference>
<gene>
    <name evidence="6" type="ORF">TEK04_20905</name>
</gene>
<sequence length="299" mass="32551">MEIRTLRYAVTLADELHFGRAARRHYISAQPFGRHIQRLEREVGARLFDRTSRQVRLTAAGESFVVRARAVLAQVDQLRSVAADVRPVEPGPIRIGILGFGAGDRWRDLAAAVRVQAPGSVLEHHELTFADQYDAVRQGLVDVAVVHHVGELEGLLFEPVLSTPRVAVVPAASPMADATVLTTEELVDCRWLNVAAHEPLLRSWAGPALDPTAPAVRSPAGIPGAVATTGRISLHAADAARYYPHPDVRFIPLIGAGVNIAVATRSDDHRSTVAAFRRAAKLVRKLDLDVPIGDRNRFD</sequence>
<protein>
    <submittedName>
        <fullName evidence="6">LysR family transcriptional regulator</fullName>
    </submittedName>
</protein>
<evidence type="ECO:0000313" key="7">
    <source>
        <dbReference type="Proteomes" id="UP001361570"/>
    </source>
</evidence>
<dbReference type="SUPFAM" id="SSF53850">
    <property type="entry name" value="Periplasmic binding protein-like II"/>
    <property type="match status" value="1"/>
</dbReference>
<reference evidence="6 7" key="1">
    <citation type="submission" date="2024-03" db="EMBL/GenBank/DDBJ databases">
        <title>Draft genome sequence of Klenkia sp. LSe6-5.</title>
        <authorList>
            <person name="Duangmal K."/>
            <person name="Chantavorakit T."/>
        </authorList>
    </citation>
    <scope>NUCLEOTIDE SEQUENCE [LARGE SCALE GENOMIC DNA]</scope>
    <source>
        <strain evidence="6 7">LSe6-5</strain>
    </source>
</reference>
<evidence type="ECO:0000256" key="3">
    <source>
        <dbReference type="ARBA" id="ARBA00023125"/>
    </source>
</evidence>
<comment type="caution">
    <text evidence="6">The sequence shown here is derived from an EMBL/GenBank/DDBJ whole genome shotgun (WGS) entry which is preliminary data.</text>
</comment>
<dbReference type="Gene3D" id="1.10.10.10">
    <property type="entry name" value="Winged helix-like DNA-binding domain superfamily/Winged helix DNA-binding domain"/>
    <property type="match status" value="1"/>
</dbReference>
<dbReference type="PANTHER" id="PTHR30346:SF0">
    <property type="entry name" value="HCA OPERON TRANSCRIPTIONAL ACTIVATOR HCAR"/>
    <property type="match status" value="1"/>
</dbReference>
<dbReference type="InterPro" id="IPR000847">
    <property type="entry name" value="LysR_HTH_N"/>
</dbReference>
<dbReference type="SUPFAM" id="SSF46785">
    <property type="entry name" value="Winged helix' DNA-binding domain"/>
    <property type="match status" value="1"/>
</dbReference>
<proteinExistence type="inferred from homology"/>
<dbReference type="Pfam" id="PF00126">
    <property type="entry name" value="HTH_1"/>
    <property type="match status" value="1"/>
</dbReference>
<evidence type="ECO:0000256" key="2">
    <source>
        <dbReference type="ARBA" id="ARBA00023015"/>
    </source>
</evidence>
<evidence type="ECO:0000256" key="1">
    <source>
        <dbReference type="ARBA" id="ARBA00009437"/>
    </source>
</evidence>
<dbReference type="PROSITE" id="PS50931">
    <property type="entry name" value="HTH_LYSR"/>
    <property type="match status" value="1"/>
</dbReference>
<dbReference type="RefSeq" id="WP_336406307.1">
    <property type="nucleotide sequence ID" value="NZ_JBAPLU010000039.1"/>
</dbReference>
<dbReference type="Gene3D" id="3.40.190.10">
    <property type="entry name" value="Periplasmic binding protein-like II"/>
    <property type="match status" value="2"/>
</dbReference>
<dbReference type="Pfam" id="PF03466">
    <property type="entry name" value="LysR_substrate"/>
    <property type="match status" value="1"/>
</dbReference>
<dbReference type="InterPro" id="IPR036390">
    <property type="entry name" value="WH_DNA-bd_sf"/>
</dbReference>
<accession>A0ABU8DZD6</accession>
<keyword evidence="7" id="KW-1185">Reference proteome</keyword>
<keyword evidence="3" id="KW-0238">DNA-binding</keyword>
<keyword evidence="4" id="KW-0804">Transcription</keyword>
<feature type="domain" description="HTH lysR-type" evidence="5">
    <location>
        <begin position="1"/>
        <end position="58"/>
    </location>
</feature>
<evidence type="ECO:0000313" key="6">
    <source>
        <dbReference type="EMBL" id="MEI4274192.1"/>
    </source>
</evidence>
<name>A0ABU8DZD6_9ACTN</name>
<dbReference type="InterPro" id="IPR005119">
    <property type="entry name" value="LysR_subst-bd"/>
</dbReference>